<proteinExistence type="predicted"/>
<reference evidence="2 3" key="1">
    <citation type="journal article" date="2016" name="Sci. Rep.">
        <title>Peltaster fructicola genome reveals evolution from an invasive phytopathogen to an ectophytic parasite.</title>
        <authorList>
            <person name="Xu C."/>
            <person name="Chen H."/>
            <person name="Gleason M.L."/>
            <person name="Xu J.R."/>
            <person name="Liu H."/>
            <person name="Zhang R."/>
            <person name="Sun G."/>
        </authorList>
    </citation>
    <scope>NUCLEOTIDE SEQUENCE [LARGE SCALE GENOMIC DNA]</scope>
    <source>
        <strain evidence="2 3">LNHT1506</strain>
    </source>
</reference>
<gene>
    <name evidence="2" type="ORF">AMS68_002348</name>
</gene>
<dbReference type="OrthoDB" id="3647142at2759"/>
<protein>
    <submittedName>
        <fullName evidence="2">Uncharacterized protein</fullName>
    </submittedName>
</protein>
<organism evidence="2 3">
    <name type="scientific">Peltaster fructicola</name>
    <dbReference type="NCBI Taxonomy" id="286661"/>
    <lineage>
        <taxon>Eukaryota</taxon>
        <taxon>Fungi</taxon>
        <taxon>Dikarya</taxon>
        <taxon>Ascomycota</taxon>
        <taxon>Pezizomycotina</taxon>
        <taxon>Dothideomycetes</taxon>
        <taxon>Dothideomycetes incertae sedis</taxon>
        <taxon>Peltaster</taxon>
    </lineage>
</organism>
<evidence type="ECO:0000313" key="3">
    <source>
        <dbReference type="Proteomes" id="UP000503462"/>
    </source>
</evidence>
<name>A0A6H0XQA4_9PEZI</name>
<feature type="compositionally biased region" description="Polar residues" evidence="1">
    <location>
        <begin position="1"/>
        <end position="57"/>
    </location>
</feature>
<dbReference type="EMBL" id="CP051140">
    <property type="protein sequence ID" value="QIW96830.1"/>
    <property type="molecule type" value="Genomic_DNA"/>
</dbReference>
<evidence type="ECO:0000313" key="2">
    <source>
        <dbReference type="EMBL" id="QIW96830.1"/>
    </source>
</evidence>
<feature type="compositionally biased region" description="Low complexity" evidence="1">
    <location>
        <begin position="62"/>
        <end position="71"/>
    </location>
</feature>
<keyword evidence="3" id="KW-1185">Reference proteome</keyword>
<dbReference type="AlphaFoldDB" id="A0A6H0XQA4"/>
<dbReference type="Proteomes" id="UP000503462">
    <property type="component" value="Chromosome 2"/>
</dbReference>
<evidence type="ECO:0000256" key="1">
    <source>
        <dbReference type="SAM" id="MobiDB-lite"/>
    </source>
</evidence>
<sequence length="144" mass="14795">MSGQHTNAWQTARPRQSQSTSRSGNGSPQPSLLAQPSRQGGSTPANNVWTQRGNQNTERARAASPAPGNAADQQHTSANGFNSVEVKAFLSRAAQGSPASYKPAEATNARAGGAAWAAKTNHTANGQPFFAALAKQVAGLENGG</sequence>
<accession>A0A6H0XQA4</accession>
<feature type="region of interest" description="Disordered" evidence="1">
    <location>
        <begin position="1"/>
        <end position="80"/>
    </location>
</feature>